<feature type="non-terminal residue" evidence="1">
    <location>
        <position position="84"/>
    </location>
</feature>
<organism evidence="1 2">
    <name type="scientific">Racocetra persica</name>
    <dbReference type="NCBI Taxonomy" id="160502"/>
    <lineage>
        <taxon>Eukaryota</taxon>
        <taxon>Fungi</taxon>
        <taxon>Fungi incertae sedis</taxon>
        <taxon>Mucoromycota</taxon>
        <taxon>Glomeromycotina</taxon>
        <taxon>Glomeromycetes</taxon>
        <taxon>Diversisporales</taxon>
        <taxon>Gigasporaceae</taxon>
        <taxon>Racocetra</taxon>
    </lineage>
</organism>
<protein>
    <submittedName>
        <fullName evidence="1">2749_t:CDS:1</fullName>
    </submittedName>
</protein>
<dbReference type="EMBL" id="CAJVQC010112732">
    <property type="protein sequence ID" value="CAG8835766.1"/>
    <property type="molecule type" value="Genomic_DNA"/>
</dbReference>
<accession>A0ACA9SEJ9</accession>
<proteinExistence type="predicted"/>
<evidence type="ECO:0000313" key="2">
    <source>
        <dbReference type="Proteomes" id="UP000789920"/>
    </source>
</evidence>
<sequence length="84" mass="9794">EKSLGVEEKKRGKFSFPPEEELRKLLKRVEQPNYRRVNIGLRPNATPTEKAKYKLCKDILRYKQENQLKTEDVAQHLGISIAEA</sequence>
<keyword evidence="2" id="KW-1185">Reference proteome</keyword>
<reference evidence="1" key="1">
    <citation type="submission" date="2021-06" db="EMBL/GenBank/DDBJ databases">
        <authorList>
            <person name="Kallberg Y."/>
            <person name="Tangrot J."/>
            <person name="Rosling A."/>
        </authorList>
    </citation>
    <scope>NUCLEOTIDE SEQUENCE</scope>
    <source>
        <strain evidence="1">MA461A</strain>
    </source>
</reference>
<dbReference type="Proteomes" id="UP000789920">
    <property type="component" value="Unassembled WGS sequence"/>
</dbReference>
<comment type="caution">
    <text evidence="1">The sequence shown here is derived from an EMBL/GenBank/DDBJ whole genome shotgun (WGS) entry which is preliminary data.</text>
</comment>
<feature type="non-terminal residue" evidence="1">
    <location>
        <position position="1"/>
    </location>
</feature>
<name>A0ACA9SEJ9_9GLOM</name>
<gene>
    <name evidence="1" type="ORF">RPERSI_LOCUS29672</name>
</gene>
<evidence type="ECO:0000313" key="1">
    <source>
        <dbReference type="EMBL" id="CAG8835766.1"/>
    </source>
</evidence>